<evidence type="ECO:0000256" key="13">
    <source>
        <dbReference type="ARBA" id="ARBA00023237"/>
    </source>
</evidence>
<gene>
    <name evidence="19" type="ORF">CKF59_00270</name>
</gene>
<keyword evidence="3 14" id="KW-0813">Transport</keyword>
<keyword evidence="12" id="KW-0675">Receptor</keyword>
<dbReference type="GO" id="GO:0009279">
    <property type="term" value="C:cell outer membrane"/>
    <property type="evidence" value="ECO:0007669"/>
    <property type="project" value="UniProtKB-SubCell"/>
</dbReference>
<feature type="domain" description="TonB-dependent receptor plug" evidence="18">
    <location>
        <begin position="49"/>
        <end position="147"/>
    </location>
</feature>
<reference evidence="19 20" key="1">
    <citation type="submission" date="2017-08" db="EMBL/GenBank/DDBJ databases">
        <title>Reclassification of Bisgaard taxon 37 and 44.</title>
        <authorList>
            <person name="Christensen H."/>
        </authorList>
    </citation>
    <scope>NUCLEOTIDE SEQUENCE [LARGE SCALE GENOMIC DNA]</scope>
    <source>
        <strain evidence="19 20">EEAB3T1</strain>
    </source>
</reference>
<evidence type="ECO:0000313" key="20">
    <source>
        <dbReference type="Proteomes" id="UP000265964"/>
    </source>
</evidence>
<protein>
    <recommendedName>
        <fullName evidence="21">Iron complex outermembrane receptor protein</fullName>
    </recommendedName>
</protein>
<dbReference type="PANTHER" id="PTHR32552:SF68">
    <property type="entry name" value="FERRICHROME OUTER MEMBRANE TRANSPORTER_PHAGE RECEPTOR"/>
    <property type="match status" value="1"/>
</dbReference>
<sequence length="673" mass="75069">MNKILKLTTLSVCLMSAASFAETTENNLTLNKISVTGSLSKVGGLKFYSPTSSSNVNVANAQEWGEAQLDSSLRYTSGVQAQLYGADLDDTYWYKIRGFDANLFIDGNPVYNGGYTSYSPVLFGYEEIEVAKGANSVLYGASESGGAINLITKRPKLQPQGLVQLNVGNRGQRGLAVDYNGNYANKLLYRLVSSYSHAKGETYGTWAEQYYFAPSLTWLINDKNSLTVLASVEKSTGVPTTNFYPFVGTVDTSSFEISRRTNLGNPELDYFNRYAQKFNLDYTSEFAQGWQLDLSYNYLRSKRDQLSSYYSWASALPEYYRGYLYNNTTQRSHTLDAHVTNKSNIFGGKNTLVLGAQYNYIKVDGKYGYNTYTGSFNVLDPVYTGSVDLSSMNPYLVNQHQTSLYLQNSFDWNNFILDLGYRFDKVSSKSDTFGSVSSYEATRNTYSLGLMYNFDLGISPFVHYSTSFKPLSGTSGTQAYKPITARQIEYGIKYVPEFIDAKFTLTVFDIKEKNSLIYTSTIAQQIGNNSSKGVELEADVKLLDNLNLNLAYTYMDAKTMVTSGDKSGQKVRTPLTAFNQVATRVSYSFENIPLTLGAGARFFGSSSDELGNSGKTIPSYTVFDLMAKYNFTNNLDLLVSVTNLTNKTYVTGCYYSCYYGEGRKVNATLSYKW</sequence>
<dbReference type="GO" id="GO:0015344">
    <property type="term" value="F:siderophore uptake transmembrane transporter activity"/>
    <property type="evidence" value="ECO:0007669"/>
    <property type="project" value="TreeGrafter"/>
</dbReference>
<dbReference type="CDD" id="cd01347">
    <property type="entry name" value="ligand_gated_channel"/>
    <property type="match status" value="1"/>
</dbReference>
<dbReference type="InterPro" id="IPR000531">
    <property type="entry name" value="Beta-barrel_TonB"/>
</dbReference>
<evidence type="ECO:0000256" key="12">
    <source>
        <dbReference type="ARBA" id="ARBA00023170"/>
    </source>
</evidence>
<dbReference type="Pfam" id="PF07715">
    <property type="entry name" value="Plug"/>
    <property type="match status" value="1"/>
</dbReference>
<dbReference type="InterPro" id="IPR010105">
    <property type="entry name" value="TonB_sidphr_rcpt"/>
</dbReference>
<keyword evidence="11 14" id="KW-0472">Membrane</keyword>
<evidence type="ECO:0000256" key="1">
    <source>
        <dbReference type="ARBA" id="ARBA00004571"/>
    </source>
</evidence>
<comment type="similarity">
    <text evidence="2 14 15">Belongs to the TonB-dependent receptor family.</text>
</comment>
<evidence type="ECO:0000256" key="14">
    <source>
        <dbReference type="PROSITE-ProRule" id="PRU01360"/>
    </source>
</evidence>
<dbReference type="OrthoDB" id="127311at2"/>
<keyword evidence="20" id="KW-1185">Reference proteome</keyword>
<evidence type="ECO:0000256" key="9">
    <source>
        <dbReference type="ARBA" id="ARBA00023065"/>
    </source>
</evidence>
<evidence type="ECO:0000256" key="5">
    <source>
        <dbReference type="ARBA" id="ARBA00022496"/>
    </source>
</evidence>
<evidence type="ECO:0000259" key="17">
    <source>
        <dbReference type="Pfam" id="PF00593"/>
    </source>
</evidence>
<evidence type="ECO:0000256" key="15">
    <source>
        <dbReference type="RuleBase" id="RU003357"/>
    </source>
</evidence>
<dbReference type="InterPro" id="IPR012910">
    <property type="entry name" value="Plug_dom"/>
</dbReference>
<keyword evidence="6 14" id="KW-0812">Transmembrane</keyword>
<proteinExistence type="inferred from homology"/>
<dbReference type="SUPFAM" id="SSF56935">
    <property type="entry name" value="Porins"/>
    <property type="match status" value="1"/>
</dbReference>
<dbReference type="GO" id="GO:0015891">
    <property type="term" value="P:siderophore transport"/>
    <property type="evidence" value="ECO:0007669"/>
    <property type="project" value="InterPro"/>
</dbReference>
<feature type="domain" description="TonB-dependent receptor-like beta-barrel" evidence="17">
    <location>
        <begin position="242"/>
        <end position="644"/>
    </location>
</feature>
<evidence type="ECO:0000313" key="19">
    <source>
        <dbReference type="EMBL" id="RIY38759.1"/>
    </source>
</evidence>
<dbReference type="InterPro" id="IPR039426">
    <property type="entry name" value="TonB-dep_rcpt-like"/>
</dbReference>
<dbReference type="InterPro" id="IPR036942">
    <property type="entry name" value="Beta-barrel_TonB_sf"/>
</dbReference>
<evidence type="ECO:0000256" key="2">
    <source>
        <dbReference type="ARBA" id="ARBA00009810"/>
    </source>
</evidence>
<dbReference type="NCBIfam" id="TIGR01783">
    <property type="entry name" value="TonB-siderophor"/>
    <property type="match status" value="1"/>
</dbReference>
<evidence type="ECO:0000256" key="16">
    <source>
        <dbReference type="SAM" id="SignalP"/>
    </source>
</evidence>
<evidence type="ECO:0000256" key="3">
    <source>
        <dbReference type="ARBA" id="ARBA00022448"/>
    </source>
</evidence>
<keyword evidence="5" id="KW-0410">Iron transport</keyword>
<evidence type="ECO:0000256" key="6">
    <source>
        <dbReference type="ARBA" id="ARBA00022692"/>
    </source>
</evidence>
<dbReference type="Proteomes" id="UP000265964">
    <property type="component" value="Unassembled WGS sequence"/>
</dbReference>
<feature type="chain" id="PRO_5017420134" description="Iron complex outermembrane receptor protein" evidence="16">
    <location>
        <begin position="22"/>
        <end position="673"/>
    </location>
</feature>
<evidence type="ECO:0000256" key="8">
    <source>
        <dbReference type="ARBA" id="ARBA00023004"/>
    </source>
</evidence>
<evidence type="ECO:0000256" key="11">
    <source>
        <dbReference type="ARBA" id="ARBA00023136"/>
    </source>
</evidence>
<dbReference type="AlphaFoldDB" id="A0A3A1YNF2"/>
<evidence type="ECO:0008006" key="21">
    <source>
        <dbReference type="Google" id="ProtNLM"/>
    </source>
</evidence>
<dbReference type="GO" id="GO:0038023">
    <property type="term" value="F:signaling receptor activity"/>
    <property type="evidence" value="ECO:0007669"/>
    <property type="project" value="InterPro"/>
</dbReference>
<evidence type="ECO:0000256" key="4">
    <source>
        <dbReference type="ARBA" id="ARBA00022452"/>
    </source>
</evidence>
<keyword evidence="13 14" id="KW-0998">Cell outer membrane</keyword>
<accession>A0A3A1YNF2</accession>
<dbReference type="RefSeq" id="WP_119533985.1">
    <property type="nucleotide sequence ID" value="NZ_NRJF01000007.1"/>
</dbReference>
<dbReference type="EMBL" id="NRJF01000007">
    <property type="protein sequence ID" value="RIY38759.1"/>
    <property type="molecule type" value="Genomic_DNA"/>
</dbReference>
<dbReference type="Pfam" id="PF00593">
    <property type="entry name" value="TonB_dep_Rec_b-barrel"/>
    <property type="match status" value="1"/>
</dbReference>
<dbReference type="PROSITE" id="PS52016">
    <property type="entry name" value="TONB_DEPENDENT_REC_3"/>
    <property type="match status" value="1"/>
</dbReference>
<evidence type="ECO:0000259" key="18">
    <source>
        <dbReference type="Pfam" id="PF07715"/>
    </source>
</evidence>
<keyword evidence="7 16" id="KW-0732">Signal</keyword>
<dbReference type="InterPro" id="IPR037066">
    <property type="entry name" value="Plug_dom_sf"/>
</dbReference>
<feature type="signal peptide" evidence="16">
    <location>
        <begin position="1"/>
        <end position="21"/>
    </location>
</feature>
<evidence type="ECO:0000256" key="10">
    <source>
        <dbReference type="ARBA" id="ARBA00023077"/>
    </source>
</evidence>
<dbReference type="PANTHER" id="PTHR32552">
    <property type="entry name" value="FERRICHROME IRON RECEPTOR-RELATED"/>
    <property type="match status" value="1"/>
</dbReference>
<evidence type="ECO:0000256" key="7">
    <source>
        <dbReference type="ARBA" id="ARBA00022729"/>
    </source>
</evidence>
<dbReference type="Gene3D" id="2.40.170.20">
    <property type="entry name" value="TonB-dependent receptor, beta-barrel domain"/>
    <property type="match status" value="1"/>
</dbReference>
<comment type="subcellular location">
    <subcellularLocation>
        <location evidence="1 14">Cell outer membrane</location>
        <topology evidence="1 14">Multi-pass membrane protein</topology>
    </subcellularLocation>
</comment>
<dbReference type="Gene3D" id="2.170.130.10">
    <property type="entry name" value="TonB-dependent receptor, plug domain"/>
    <property type="match status" value="1"/>
</dbReference>
<keyword evidence="9" id="KW-0406">Ion transport</keyword>
<organism evidence="19 20">
    <name type="scientific">Psittacicella gerlachiana</name>
    <dbReference type="NCBI Taxonomy" id="2028574"/>
    <lineage>
        <taxon>Bacteria</taxon>
        <taxon>Pseudomonadati</taxon>
        <taxon>Pseudomonadota</taxon>
        <taxon>Gammaproteobacteria</taxon>
        <taxon>Pasteurellales</taxon>
        <taxon>Psittacicellaceae</taxon>
        <taxon>Psittacicella</taxon>
    </lineage>
</organism>
<keyword evidence="4 14" id="KW-1134">Transmembrane beta strand</keyword>
<comment type="caution">
    <text evidence="19">The sequence shown here is derived from an EMBL/GenBank/DDBJ whole genome shotgun (WGS) entry which is preliminary data.</text>
</comment>
<keyword evidence="8" id="KW-0408">Iron</keyword>
<keyword evidence="10 15" id="KW-0798">TonB box</keyword>
<name>A0A3A1YNF2_9GAMM</name>